<dbReference type="Proteomes" id="UP000015453">
    <property type="component" value="Unassembled WGS sequence"/>
</dbReference>
<keyword evidence="2" id="KW-0812">Transmembrane</keyword>
<organism evidence="3 4">
    <name type="scientific">Genlisea aurea</name>
    <dbReference type="NCBI Taxonomy" id="192259"/>
    <lineage>
        <taxon>Eukaryota</taxon>
        <taxon>Viridiplantae</taxon>
        <taxon>Streptophyta</taxon>
        <taxon>Embryophyta</taxon>
        <taxon>Tracheophyta</taxon>
        <taxon>Spermatophyta</taxon>
        <taxon>Magnoliopsida</taxon>
        <taxon>eudicotyledons</taxon>
        <taxon>Gunneridae</taxon>
        <taxon>Pentapetalae</taxon>
        <taxon>asterids</taxon>
        <taxon>lamiids</taxon>
        <taxon>Lamiales</taxon>
        <taxon>Lentibulariaceae</taxon>
        <taxon>Genlisea</taxon>
    </lineage>
</organism>
<keyword evidence="2" id="KW-1133">Transmembrane helix</keyword>
<sequence>MEGLGKLTTQLRDSSLPRTAYGPTGSIKVEENEGHGRDVSLEIRSPGNLNNMLSNHLENGMETAKLIWSRLPNSDADPDSPLGAGINRIDASVVESLDYEVIENSAYREEQAKRGKMFVAYIVVVKWILALLIGIGEFQLIF</sequence>
<evidence type="ECO:0000256" key="1">
    <source>
        <dbReference type="SAM" id="MobiDB-lite"/>
    </source>
</evidence>
<feature type="compositionally biased region" description="Basic and acidic residues" evidence="1">
    <location>
        <begin position="28"/>
        <end position="41"/>
    </location>
</feature>
<comment type="caution">
    <text evidence="3">The sequence shown here is derived from an EMBL/GenBank/DDBJ whole genome shotgun (WGS) entry which is preliminary data.</text>
</comment>
<feature type="region of interest" description="Disordered" evidence="1">
    <location>
        <begin position="1"/>
        <end position="41"/>
    </location>
</feature>
<reference evidence="3 4" key="1">
    <citation type="journal article" date="2013" name="BMC Genomics">
        <title>The miniature genome of a carnivorous plant Genlisea aurea contains a low number of genes and short non-coding sequences.</title>
        <authorList>
            <person name="Leushkin E.V."/>
            <person name="Sutormin R.A."/>
            <person name="Nabieva E.R."/>
            <person name="Penin A.A."/>
            <person name="Kondrashov A.S."/>
            <person name="Logacheva M.D."/>
        </authorList>
    </citation>
    <scope>NUCLEOTIDE SEQUENCE [LARGE SCALE GENOMIC DNA]</scope>
</reference>
<protein>
    <submittedName>
        <fullName evidence="3">Uncharacterized protein</fullName>
    </submittedName>
</protein>
<evidence type="ECO:0000313" key="4">
    <source>
        <dbReference type="Proteomes" id="UP000015453"/>
    </source>
</evidence>
<evidence type="ECO:0000256" key="2">
    <source>
        <dbReference type="SAM" id="Phobius"/>
    </source>
</evidence>
<keyword evidence="2" id="KW-0472">Membrane</keyword>
<gene>
    <name evidence="3" type="ORF">M569_08654</name>
</gene>
<evidence type="ECO:0000313" key="3">
    <source>
        <dbReference type="EMBL" id="EPS66122.1"/>
    </source>
</evidence>
<dbReference type="AlphaFoldDB" id="S8E1D9"/>
<name>S8E1D9_9LAMI</name>
<accession>S8E1D9</accession>
<feature type="compositionally biased region" description="Polar residues" evidence="1">
    <location>
        <begin position="7"/>
        <end position="17"/>
    </location>
</feature>
<feature type="transmembrane region" description="Helical" evidence="2">
    <location>
        <begin position="118"/>
        <end position="141"/>
    </location>
</feature>
<dbReference type="EMBL" id="AUSU01003854">
    <property type="protein sequence ID" value="EPS66122.1"/>
    <property type="molecule type" value="Genomic_DNA"/>
</dbReference>
<keyword evidence="4" id="KW-1185">Reference proteome</keyword>
<proteinExistence type="predicted"/>
<dbReference type="OrthoDB" id="1744862at2759"/>